<dbReference type="AlphaFoldDB" id="A0A842I2E6"/>
<feature type="transmembrane region" description="Helical" evidence="2">
    <location>
        <begin position="109"/>
        <end position="141"/>
    </location>
</feature>
<keyword evidence="2" id="KW-1133">Transmembrane helix</keyword>
<sequence>MGDDDKLEVNAPNTEEPPRETVRPRGRYEYDDRRGGAQSDAARDAGRESAYRPSPSGDTSKPIIVAALYISSFLVGLTGLVAFVLALIWKSEPHQEWESSHYDYHVLTFVVWLVETMVAIALIFTIIGALIGIPLLLVAYVQVLVRGIVSLSRATNREPMPNPGTWLV</sequence>
<comment type="caution">
    <text evidence="3">The sequence shown here is derived from an EMBL/GenBank/DDBJ whole genome shotgun (WGS) entry which is preliminary data.</text>
</comment>
<dbReference type="EMBL" id="JACJVJ010000003">
    <property type="protein sequence ID" value="MBC2779031.1"/>
    <property type="molecule type" value="Genomic_DNA"/>
</dbReference>
<feature type="region of interest" description="Disordered" evidence="1">
    <location>
        <begin position="1"/>
        <end position="58"/>
    </location>
</feature>
<reference evidence="3 4" key="1">
    <citation type="submission" date="2020-08" db="EMBL/GenBank/DDBJ databases">
        <title>Draft genome sequence of Parasphingopyxis sp. GrpM-11.</title>
        <authorList>
            <person name="Oh J."/>
            <person name="Roh D.-H."/>
        </authorList>
    </citation>
    <scope>NUCLEOTIDE SEQUENCE [LARGE SCALE GENOMIC DNA]</scope>
    <source>
        <strain evidence="3 4">GrpM-11</strain>
    </source>
</reference>
<gene>
    <name evidence="3" type="ORF">H6P80_15510</name>
</gene>
<evidence type="ECO:0000256" key="1">
    <source>
        <dbReference type="SAM" id="MobiDB-lite"/>
    </source>
</evidence>
<keyword evidence="4" id="KW-1185">Reference proteome</keyword>
<keyword evidence="2" id="KW-0812">Transmembrane</keyword>
<protein>
    <recommendedName>
        <fullName evidence="5">DUF4870 domain-containing protein</fullName>
    </recommendedName>
</protein>
<accession>A0A842I2E6</accession>
<evidence type="ECO:0000256" key="2">
    <source>
        <dbReference type="SAM" id="Phobius"/>
    </source>
</evidence>
<feature type="compositionally biased region" description="Basic and acidic residues" evidence="1">
    <location>
        <begin position="16"/>
        <end position="50"/>
    </location>
</feature>
<evidence type="ECO:0000313" key="3">
    <source>
        <dbReference type="EMBL" id="MBC2779031.1"/>
    </source>
</evidence>
<dbReference type="Proteomes" id="UP000564378">
    <property type="component" value="Unassembled WGS sequence"/>
</dbReference>
<dbReference type="RefSeq" id="WP_185802325.1">
    <property type="nucleotide sequence ID" value="NZ_JACJVJ010000003.1"/>
</dbReference>
<evidence type="ECO:0000313" key="4">
    <source>
        <dbReference type="Proteomes" id="UP000564378"/>
    </source>
</evidence>
<keyword evidence="2" id="KW-0472">Membrane</keyword>
<organism evidence="3 4">
    <name type="scientific">Parasphingopyxis marina</name>
    <dbReference type="NCBI Taxonomy" id="2761622"/>
    <lineage>
        <taxon>Bacteria</taxon>
        <taxon>Pseudomonadati</taxon>
        <taxon>Pseudomonadota</taxon>
        <taxon>Alphaproteobacteria</taxon>
        <taxon>Sphingomonadales</taxon>
        <taxon>Sphingomonadaceae</taxon>
        <taxon>Parasphingopyxis</taxon>
    </lineage>
</organism>
<feature type="transmembrane region" description="Helical" evidence="2">
    <location>
        <begin position="63"/>
        <end position="89"/>
    </location>
</feature>
<name>A0A842I2E6_9SPHN</name>
<evidence type="ECO:0008006" key="5">
    <source>
        <dbReference type="Google" id="ProtNLM"/>
    </source>
</evidence>
<proteinExistence type="predicted"/>